<feature type="compositionally biased region" description="Low complexity" evidence="1">
    <location>
        <begin position="498"/>
        <end position="534"/>
    </location>
</feature>
<feature type="chain" id="PRO_5046911615" description="TrbL/VirB6 plasmid conjugal transfer protein" evidence="3">
    <location>
        <begin position="26"/>
        <end position="618"/>
    </location>
</feature>
<keyword evidence="2" id="KW-0472">Membrane</keyword>
<gene>
    <name evidence="4" type="ORF">ACFQRF_27145</name>
</gene>
<sequence>MIRRLTTLLAAVLVAVVAVASPAWADFDPWTENLRDRGFGQPDSESPSYYCKDFQETTEEEREFVSEFLRNHPEGADLPWAEDGVPPNNGSNLCFDVEERSMCRGSIGDYARECWESSGGVSGSINLPGPPDWMSDPVGTVASSAADNLAESIVTGLVSAMFWTLTRWLLDDVAPDLATSAAQVFYPNMLWLGGLFAVLFLLWQAMRMMMQRRLEVLATTVRGLLMCAAVTACGVAVLGGLVTASEHLTVDIIDIAYAETEREDLCEAPESVAEDVAEAAPEGSAERQMLACATAAFEFDTLQATGAVLVFGIVGLVMMLVQAVLLFVREAALPLIALLIPIVAAGQIGGTATRKWLPGLLGLALTIICYKPMVALIMAVGFSQAMLPTSDLDFIRGIMTLSLGVIAPGVLMKAFSPLMTAGVERGASLGSAMNSVFVTQQVAHTTSQTVQRLADERAKHQAAREAERAAAGAAAATGPAGVGLLATKVAERAADGAAKAATGGERALDGTAATAAKDGASGAAAGERAGAGEHPPGRPGAVPADGTTAPVVPGGIRLRDVHTPPPPAPPPPPPGAHPAPPRDQAAPPPPVPHPIRERQQNPRQDRFDQDRRDGGWTP</sequence>
<evidence type="ECO:0000256" key="3">
    <source>
        <dbReference type="SAM" id="SignalP"/>
    </source>
</evidence>
<evidence type="ECO:0008006" key="6">
    <source>
        <dbReference type="Google" id="ProtNLM"/>
    </source>
</evidence>
<protein>
    <recommendedName>
        <fullName evidence="6">TrbL/VirB6 plasmid conjugal transfer protein</fullName>
    </recommendedName>
</protein>
<feature type="signal peptide" evidence="3">
    <location>
        <begin position="1"/>
        <end position="25"/>
    </location>
</feature>
<reference evidence="5" key="1">
    <citation type="journal article" date="2019" name="Int. J. Syst. Evol. Microbiol.">
        <title>The Global Catalogue of Microorganisms (GCM) 10K type strain sequencing project: providing services to taxonomists for standard genome sequencing and annotation.</title>
        <authorList>
            <consortium name="The Broad Institute Genomics Platform"/>
            <consortium name="The Broad Institute Genome Sequencing Center for Infectious Disease"/>
            <person name="Wu L."/>
            <person name="Ma J."/>
        </authorList>
    </citation>
    <scope>NUCLEOTIDE SEQUENCE [LARGE SCALE GENOMIC DNA]</scope>
    <source>
        <strain evidence="5">CGMCC 4.7382</strain>
    </source>
</reference>
<keyword evidence="2" id="KW-0812">Transmembrane</keyword>
<feature type="transmembrane region" description="Helical" evidence="2">
    <location>
        <begin position="307"/>
        <end position="328"/>
    </location>
</feature>
<evidence type="ECO:0000256" key="2">
    <source>
        <dbReference type="SAM" id="Phobius"/>
    </source>
</evidence>
<organism evidence="4 5">
    <name type="scientific">Marinactinospora rubrisoli</name>
    <dbReference type="NCBI Taxonomy" id="2715399"/>
    <lineage>
        <taxon>Bacteria</taxon>
        <taxon>Bacillati</taxon>
        <taxon>Actinomycetota</taxon>
        <taxon>Actinomycetes</taxon>
        <taxon>Streptosporangiales</taxon>
        <taxon>Nocardiopsidaceae</taxon>
        <taxon>Marinactinospora</taxon>
    </lineage>
</organism>
<feature type="compositionally biased region" description="Pro residues" evidence="1">
    <location>
        <begin position="563"/>
        <end position="593"/>
    </location>
</feature>
<feature type="compositionally biased region" description="Basic and acidic residues" evidence="1">
    <location>
        <begin position="594"/>
        <end position="618"/>
    </location>
</feature>
<evidence type="ECO:0000313" key="5">
    <source>
        <dbReference type="Proteomes" id="UP001596540"/>
    </source>
</evidence>
<dbReference type="RefSeq" id="WP_379874258.1">
    <property type="nucleotide sequence ID" value="NZ_JBHTBH010000021.1"/>
</dbReference>
<feature type="region of interest" description="Disordered" evidence="1">
    <location>
        <begin position="498"/>
        <end position="618"/>
    </location>
</feature>
<keyword evidence="3" id="KW-0732">Signal</keyword>
<keyword evidence="5" id="KW-1185">Reference proteome</keyword>
<evidence type="ECO:0000313" key="4">
    <source>
        <dbReference type="EMBL" id="MFC7331425.1"/>
    </source>
</evidence>
<feature type="transmembrane region" description="Helical" evidence="2">
    <location>
        <begin position="335"/>
        <end position="353"/>
    </location>
</feature>
<feature type="transmembrane region" description="Helical" evidence="2">
    <location>
        <begin position="224"/>
        <end position="244"/>
    </location>
</feature>
<feature type="transmembrane region" description="Helical" evidence="2">
    <location>
        <begin position="359"/>
        <end position="382"/>
    </location>
</feature>
<feature type="transmembrane region" description="Helical" evidence="2">
    <location>
        <begin position="394"/>
        <end position="415"/>
    </location>
</feature>
<name>A0ABW2KQZ4_9ACTN</name>
<dbReference type="EMBL" id="JBHTBH010000021">
    <property type="protein sequence ID" value="MFC7331425.1"/>
    <property type="molecule type" value="Genomic_DNA"/>
</dbReference>
<comment type="caution">
    <text evidence="4">The sequence shown here is derived from an EMBL/GenBank/DDBJ whole genome shotgun (WGS) entry which is preliminary data.</text>
</comment>
<evidence type="ECO:0000256" key="1">
    <source>
        <dbReference type="SAM" id="MobiDB-lite"/>
    </source>
</evidence>
<keyword evidence="2" id="KW-1133">Transmembrane helix</keyword>
<accession>A0ABW2KQZ4</accession>
<feature type="transmembrane region" description="Helical" evidence="2">
    <location>
        <begin position="184"/>
        <end position="203"/>
    </location>
</feature>
<dbReference type="Proteomes" id="UP001596540">
    <property type="component" value="Unassembled WGS sequence"/>
</dbReference>
<proteinExistence type="predicted"/>